<comment type="caution">
    <text evidence="4">The sequence shown here is derived from an EMBL/GenBank/DDBJ whole genome shotgun (WGS) entry which is preliminary data.</text>
</comment>
<keyword evidence="1" id="KW-0862">Zinc</keyword>
<dbReference type="Pfam" id="PF00643">
    <property type="entry name" value="zf-B_box"/>
    <property type="match status" value="2"/>
</dbReference>
<dbReference type="OrthoDB" id="6134531at2759"/>
<keyword evidence="2" id="KW-0175">Coiled coil</keyword>
<evidence type="ECO:0000313" key="4">
    <source>
        <dbReference type="EMBL" id="VDI82635.1"/>
    </source>
</evidence>
<dbReference type="PROSITE" id="PS50119">
    <property type="entry name" value="ZF_BBOX"/>
    <property type="match status" value="2"/>
</dbReference>
<sequence>MAQIAEWTCSICEKPNGKYFCYDCNQFLCDCCKDIHNKFPVNKHHTVIEAHLKVLTVRHECEKHKKNFLHYCQTCECLVCSECITSEHNGHAFRHVKDIADNARKIVSETICNLKQNQSTMTNIKEEISVIEMSKIQSDTEKFTSKVSHLSHCLKGIIERVVIKQETFAFDFLALGKAQLKSYLGKLNKAFEDYFSLCKKLENVLLETHDATFYVNQAELMKELNSLEIIPPIEKVEDLTEFSDEDFIDNVVNDIQVQHGISKFQRKDIQMQKLSDQLKQEEIIHQETKKSFAVEREKMESAIQSKDMEIEKLSGRLEQEELSHLKIKETIVLEQKKFETEIMSREMQVTSLSERVKQEEESHLETIESIIAERRELLIKLESTQDEINDHTSAKSVILKRKELSIELETAIKTISKRLKEEEISNKKLKEFIIAERIKNGTNLTLILFGLTWSGKSAREDGWFAGMPIMLGFSDAPFQQKYSSNYQGVTINIFESNGSKNNESYINCMYDMRKVTTKQDVVFLVNFDASNYTPDHIRRFDSFLKLSKQRNAKMVTAFTSYGKKLLYPFSNRQDDEKVHRDFQQITELSTTLSSKIQENNIKYIVIEHGHNFEIHVNQTQILSRCGLNIL</sequence>
<proteinExistence type="predicted"/>
<accession>A0A8B6HPZ6</accession>
<evidence type="ECO:0000256" key="1">
    <source>
        <dbReference type="PROSITE-ProRule" id="PRU00024"/>
    </source>
</evidence>
<evidence type="ECO:0000256" key="2">
    <source>
        <dbReference type="SAM" id="Coils"/>
    </source>
</evidence>
<dbReference type="EMBL" id="UYJE01010376">
    <property type="protein sequence ID" value="VDI82635.1"/>
    <property type="molecule type" value="Genomic_DNA"/>
</dbReference>
<keyword evidence="1" id="KW-0863">Zinc-finger</keyword>
<dbReference type="PANTHER" id="PTHR25462">
    <property type="entry name" value="BONUS, ISOFORM C-RELATED"/>
    <property type="match status" value="1"/>
</dbReference>
<dbReference type="InterPro" id="IPR000315">
    <property type="entry name" value="Znf_B-box"/>
</dbReference>
<gene>
    <name evidence="4" type="ORF">MGAL_10B035337</name>
</gene>
<evidence type="ECO:0000313" key="5">
    <source>
        <dbReference type="Proteomes" id="UP000596742"/>
    </source>
</evidence>
<feature type="domain" description="B box-type" evidence="3">
    <location>
        <begin position="61"/>
        <end position="96"/>
    </location>
</feature>
<dbReference type="InterPro" id="IPR047153">
    <property type="entry name" value="TRIM45/56/19-like"/>
</dbReference>
<evidence type="ECO:0000259" key="3">
    <source>
        <dbReference type="PROSITE" id="PS50119"/>
    </source>
</evidence>
<feature type="coiled-coil region" evidence="2">
    <location>
        <begin position="367"/>
        <end position="394"/>
    </location>
</feature>
<dbReference type="Proteomes" id="UP000596742">
    <property type="component" value="Unassembled WGS sequence"/>
</dbReference>
<dbReference type="PANTHER" id="PTHR25462:SF296">
    <property type="entry name" value="MEIOTIC P26, ISOFORM F"/>
    <property type="match status" value="1"/>
</dbReference>
<dbReference type="Gene3D" id="3.30.160.60">
    <property type="entry name" value="Classic Zinc Finger"/>
    <property type="match status" value="1"/>
</dbReference>
<organism evidence="4 5">
    <name type="scientific">Mytilus galloprovincialis</name>
    <name type="common">Mediterranean mussel</name>
    <dbReference type="NCBI Taxonomy" id="29158"/>
    <lineage>
        <taxon>Eukaryota</taxon>
        <taxon>Metazoa</taxon>
        <taxon>Spiralia</taxon>
        <taxon>Lophotrochozoa</taxon>
        <taxon>Mollusca</taxon>
        <taxon>Bivalvia</taxon>
        <taxon>Autobranchia</taxon>
        <taxon>Pteriomorphia</taxon>
        <taxon>Mytilida</taxon>
        <taxon>Mytiloidea</taxon>
        <taxon>Mytilidae</taxon>
        <taxon>Mytilinae</taxon>
        <taxon>Mytilus</taxon>
    </lineage>
</organism>
<keyword evidence="1" id="KW-0479">Metal-binding</keyword>
<dbReference type="CDD" id="cd19757">
    <property type="entry name" value="Bbox1"/>
    <property type="match status" value="1"/>
</dbReference>
<dbReference type="SUPFAM" id="SSF57845">
    <property type="entry name" value="B-box zinc-binding domain"/>
    <property type="match status" value="1"/>
</dbReference>
<name>A0A8B6HPZ6_MYTGA</name>
<reference evidence="4" key="1">
    <citation type="submission" date="2018-11" db="EMBL/GenBank/DDBJ databases">
        <authorList>
            <person name="Alioto T."/>
            <person name="Alioto T."/>
        </authorList>
    </citation>
    <scope>NUCLEOTIDE SEQUENCE</scope>
</reference>
<keyword evidence="5" id="KW-1185">Reference proteome</keyword>
<dbReference type="GO" id="GO:0061630">
    <property type="term" value="F:ubiquitin protein ligase activity"/>
    <property type="evidence" value="ECO:0007669"/>
    <property type="project" value="TreeGrafter"/>
</dbReference>
<dbReference type="GO" id="GO:0008270">
    <property type="term" value="F:zinc ion binding"/>
    <property type="evidence" value="ECO:0007669"/>
    <property type="project" value="UniProtKB-KW"/>
</dbReference>
<feature type="domain" description="B box-type" evidence="3">
    <location>
        <begin position="9"/>
        <end position="50"/>
    </location>
</feature>
<protein>
    <submittedName>
        <fullName evidence="4">Tripartite motif-containing protein 2/3</fullName>
    </submittedName>
</protein>
<feature type="coiled-coil region" evidence="2">
    <location>
        <begin position="271"/>
        <end position="316"/>
    </location>
</feature>
<dbReference type="AlphaFoldDB" id="A0A8B6HPZ6"/>